<proteinExistence type="predicted"/>
<feature type="transmembrane region" description="Helical" evidence="2">
    <location>
        <begin position="234"/>
        <end position="253"/>
    </location>
</feature>
<feature type="transmembrane region" description="Helical" evidence="2">
    <location>
        <begin position="50"/>
        <end position="71"/>
    </location>
</feature>
<feature type="transmembrane region" description="Helical" evidence="2">
    <location>
        <begin position="20"/>
        <end position="38"/>
    </location>
</feature>
<keyword evidence="2" id="KW-0472">Membrane</keyword>
<organism evidence="3 4">
    <name type="scientific">Allomyces macrogynus (strain ATCC 38327)</name>
    <name type="common">Allomyces javanicus var. macrogynus</name>
    <dbReference type="NCBI Taxonomy" id="578462"/>
    <lineage>
        <taxon>Eukaryota</taxon>
        <taxon>Fungi</taxon>
        <taxon>Fungi incertae sedis</taxon>
        <taxon>Blastocladiomycota</taxon>
        <taxon>Blastocladiomycetes</taxon>
        <taxon>Blastocladiales</taxon>
        <taxon>Blastocladiaceae</taxon>
        <taxon>Allomyces</taxon>
    </lineage>
</organism>
<dbReference type="VEuPathDB" id="FungiDB:AMAG_16149"/>
<sequence>MRFSEVSDVILERIVVYEGLIAQVFATFISCLCTLCSLRMWTRGPSKRSIFALLLLVESIVSLFGDLLDLGNALAMVARRSTTADPSCGPWRMAFGIISHCTLTMHLVLGLARAGIFQPLFIRAKPYSAVGTGPSSEARITAARHEKTARAMHMCFGRGWEQVQTDASAPQVDRVLVALGYALELLRRMLLVALMMGYPIADTLFHVIGCKMYGDALEDVTPVYDAGVHYWRNVFRFWNLIFLAGGLFLALYVKVGLHALKRRKEVHPTVDSAIYAHAYLRRCIRAQVRAVALIVVSVLILPQLPLYLGTSVLAFVVRLHFALQIAYFHSLSKLLGHSTWMRDLVLGPLSPASAAFLKDSVTHPIRPSLMAVSMSPAAVADSDVLLANPRRPISATKSMSGSARSSRSARASALAPASDTAAMLGGTSLTAVMAKVGVSTSTSASPGAGPATEQTNHDAVPDLDGSTASPRCRAPAIAIEELDEPGPASTPVPLLLLRRAGHSTVSFDRGSGHVIFTPASMSTRDSVSGTTWARATMSALATIGTSTDPGGSGTVLGDARGALNLGVAHALSLAGPACYLNSSIGTDQFFSAGPATPHSHSPTRATSESIPWATLSPVTSHPVVPAGSAATMGGVPSMPRGMHTLTLSRTRVNRRSALLLDVAGTLGDAPSCVHRRDGSGTVLVAGTPVFLMSAGPSLQDLVCYGADGAHGGAGASRSGQSAGQLSVNQEGQHGMLRMVIFDTVSMIEEERTLQRQCRD</sequence>
<keyword evidence="4" id="KW-1185">Reference proteome</keyword>
<evidence type="ECO:0000256" key="1">
    <source>
        <dbReference type="SAM" id="MobiDB-lite"/>
    </source>
</evidence>
<feature type="transmembrane region" description="Helical" evidence="2">
    <location>
        <begin position="190"/>
        <end position="214"/>
    </location>
</feature>
<feature type="region of interest" description="Disordered" evidence="1">
    <location>
        <begin position="440"/>
        <end position="470"/>
    </location>
</feature>
<keyword evidence="2" id="KW-0812">Transmembrane</keyword>
<reference evidence="3 4" key="1">
    <citation type="submission" date="2009-11" db="EMBL/GenBank/DDBJ databases">
        <title>Annotation of Allomyces macrogynus ATCC 38327.</title>
        <authorList>
            <consortium name="The Broad Institute Genome Sequencing Platform"/>
            <person name="Russ C."/>
            <person name="Cuomo C."/>
            <person name="Burger G."/>
            <person name="Gray M.W."/>
            <person name="Holland P.W.H."/>
            <person name="King N."/>
            <person name="Lang F.B.F."/>
            <person name="Roger A.J."/>
            <person name="Ruiz-Trillo I."/>
            <person name="Young S.K."/>
            <person name="Zeng Q."/>
            <person name="Gargeya S."/>
            <person name="Fitzgerald M."/>
            <person name="Haas B."/>
            <person name="Abouelleil A."/>
            <person name="Alvarado L."/>
            <person name="Arachchi H.M."/>
            <person name="Berlin A."/>
            <person name="Chapman S.B."/>
            <person name="Gearin G."/>
            <person name="Goldberg J."/>
            <person name="Griggs A."/>
            <person name="Gujja S."/>
            <person name="Hansen M."/>
            <person name="Heiman D."/>
            <person name="Howarth C."/>
            <person name="Larimer J."/>
            <person name="Lui A."/>
            <person name="MacDonald P.J.P."/>
            <person name="McCowen C."/>
            <person name="Montmayeur A."/>
            <person name="Murphy C."/>
            <person name="Neiman D."/>
            <person name="Pearson M."/>
            <person name="Priest M."/>
            <person name="Roberts A."/>
            <person name="Saif S."/>
            <person name="Shea T."/>
            <person name="Sisk P."/>
            <person name="Stolte C."/>
            <person name="Sykes S."/>
            <person name="Wortman J."/>
            <person name="Nusbaum C."/>
            <person name="Birren B."/>
        </authorList>
    </citation>
    <scope>NUCLEOTIDE SEQUENCE [LARGE SCALE GENOMIC DNA]</scope>
    <source>
        <strain evidence="3 4">ATCC 38327</strain>
    </source>
</reference>
<feature type="transmembrane region" description="Helical" evidence="2">
    <location>
        <begin position="91"/>
        <end position="112"/>
    </location>
</feature>
<dbReference type="PROSITE" id="PS51257">
    <property type="entry name" value="PROKAR_LIPOPROTEIN"/>
    <property type="match status" value="1"/>
</dbReference>
<gene>
    <name evidence="3" type="ORF">AMAG_16149</name>
</gene>
<evidence type="ECO:0000256" key="2">
    <source>
        <dbReference type="SAM" id="Phobius"/>
    </source>
</evidence>
<dbReference type="EMBL" id="GG745373">
    <property type="protein sequence ID" value="KNE71587.1"/>
    <property type="molecule type" value="Genomic_DNA"/>
</dbReference>
<evidence type="ECO:0000313" key="4">
    <source>
        <dbReference type="Proteomes" id="UP000054350"/>
    </source>
</evidence>
<dbReference type="AlphaFoldDB" id="A0A0L0TA18"/>
<feature type="transmembrane region" description="Helical" evidence="2">
    <location>
        <begin position="288"/>
        <end position="306"/>
    </location>
</feature>
<name>A0A0L0TA18_ALLM3</name>
<dbReference type="OrthoDB" id="10338230at2759"/>
<protein>
    <submittedName>
        <fullName evidence="3">Uncharacterized protein</fullName>
    </submittedName>
</protein>
<reference evidence="4" key="2">
    <citation type="submission" date="2009-11" db="EMBL/GenBank/DDBJ databases">
        <title>The Genome Sequence of Allomyces macrogynus strain ATCC 38327.</title>
        <authorList>
            <consortium name="The Broad Institute Genome Sequencing Platform"/>
            <person name="Russ C."/>
            <person name="Cuomo C."/>
            <person name="Shea T."/>
            <person name="Young S.K."/>
            <person name="Zeng Q."/>
            <person name="Koehrsen M."/>
            <person name="Haas B."/>
            <person name="Borodovsky M."/>
            <person name="Guigo R."/>
            <person name="Alvarado L."/>
            <person name="Berlin A."/>
            <person name="Borenstein D."/>
            <person name="Chen Z."/>
            <person name="Engels R."/>
            <person name="Freedman E."/>
            <person name="Gellesch M."/>
            <person name="Goldberg J."/>
            <person name="Griggs A."/>
            <person name="Gujja S."/>
            <person name="Heiman D."/>
            <person name="Hepburn T."/>
            <person name="Howarth C."/>
            <person name="Jen D."/>
            <person name="Larson L."/>
            <person name="Lewis B."/>
            <person name="Mehta T."/>
            <person name="Park D."/>
            <person name="Pearson M."/>
            <person name="Roberts A."/>
            <person name="Saif S."/>
            <person name="Shenoy N."/>
            <person name="Sisk P."/>
            <person name="Stolte C."/>
            <person name="Sykes S."/>
            <person name="Walk T."/>
            <person name="White J."/>
            <person name="Yandava C."/>
            <person name="Burger G."/>
            <person name="Gray M.W."/>
            <person name="Holland P.W.H."/>
            <person name="King N."/>
            <person name="Lang F.B.F."/>
            <person name="Roger A.J."/>
            <person name="Ruiz-Trillo I."/>
            <person name="Lander E."/>
            <person name="Nusbaum C."/>
        </authorList>
    </citation>
    <scope>NUCLEOTIDE SEQUENCE [LARGE SCALE GENOMIC DNA]</scope>
    <source>
        <strain evidence="4">ATCC 38327</strain>
    </source>
</reference>
<dbReference type="Proteomes" id="UP000054350">
    <property type="component" value="Unassembled WGS sequence"/>
</dbReference>
<accession>A0A0L0TA18</accession>
<evidence type="ECO:0000313" key="3">
    <source>
        <dbReference type="EMBL" id="KNE71587.1"/>
    </source>
</evidence>
<keyword evidence="2" id="KW-1133">Transmembrane helix</keyword>